<evidence type="ECO:0000313" key="16">
    <source>
        <dbReference type="Proteomes" id="UP001174909"/>
    </source>
</evidence>
<name>A0AA35RTC5_GEOBA</name>
<keyword evidence="11" id="KW-0812">Transmembrane</keyword>
<evidence type="ECO:0000256" key="5">
    <source>
        <dbReference type="ARBA" id="ARBA00023136"/>
    </source>
</evidence>
<dbReference type="PROSITE" id="PS50835">
    <property type="entry name" value="IG_LIKE"/>
    <property type="match status" value="4"/>
</dbReference>
<dbReference type="PANTHER" id="PTHR11640">
    <property type="entry name" value="NEPHRIN"/>
    <property type="match status" value="1"/>
</dbReference>
<dbReference type="SMART" id="SM00408">
    <property type="entry name" value="IGc2"/>
    <property type="match status" value="4"/>
</dbReference>
<dbReference type="EMBL" id="CASHTH010001570">
    <property type="protein sequence ID" value="CAI8016909.1"/>
    <property type="molecule type" value="Genomic_DNA"/>
</dbReference>
<dbReference type="InterPro" id="IPR013151">
    <property type="entry name" value="Immunoglobulin_dom"/>
</dbReference>
<evidence type="ECO:0000256" key="2">
    <source>
        <dbReference type="ARBA" id="ARBA00022723"/>
    </source>
</evidence>
<evidence type="ECO:0000256" key="9">
    <source>
        <dbReference type="PROSITE-ProRule" id="PRU00302"/>
    </source>
</evidence>
<evidence type="ECO:0000313" key="15">
    <source>
        <dbReference type="EMBL" id="CAI8016909.1"/>
    </source>
</evidence>
<keyword evidence="6" id="KW-1015">Disulfide bond</keyword>
<keyword evidence="2" id="KW-0479">Metal-binding</keyword>
<dbReference type="FunFam" id="2.60.40.10:FF:000032">
    <property type="entry name" value="palladin isoform X1"/>
    <property type="match status" value="1"/>
</dbReference>
<dbReference type="InterPro" id="IPR000436">
    <property type="entry name" value="Sushi_SCR_CCP_dom"/>
</dbReference>
<keyword evidence="7" id="KW-0325">Glycoprotein</keyword>
<dbReference type="SUPFAM" id="SSF57535">
    <property type="entry name" value="Complement control module/SCR domain"/>
    <property type="match status" value="1"/>
</dbReference>
<dbReference type="GO" id="GO:0050839">
    <property type="term" value="F:cell adhesion molecule binding"/>
    <property type="evidence" value="ECO:0007669"/>
    <property type="project" value="TreeGrafter"/>
</dbReference>
<feature type="chain" id="PRO_5041454522" evidence="12">
    <location>
        <begin position="19"/>
        <end position="1199"/>
    </location>
</feature>
<evidence type="ECO:0000256" key="8">
    <source>
        <dbReference type="ARBA" id="ARBA00023319"/>
    </source>
</evidence>
<feature type="domain" description="Ig-like" evidence="13">
    <location>
        <begin position="140"/>
        <end position="216"/>
    </location>
</feature>
<feature type="domain" description="Ig-like" evidence="13">
    <location>
        <begin position="996"/>
        <end position="1092"/>
    </location>
</feature>
<keyword evidence="11" id="KW-1133">Transmembrane helix</keyword>
<evidence type="ECO:0000256" key="12">
    <source>
        <dbReference type="SAM" id="SignalP"/>
    </source>
</evidence>
<dbReference type="InterPro" id="IPR035976">
    <property type="entry name" value="Sushi/SCR/CCP_sf"/>
</dbReference>
<sequence>MLSVYLLICWLWWSCVYSSEPGHEDCGTTVNLTSVNNTIIYVNASLDTVCFECDYTHFLGLIREVVFGVNDTNVTANSTLGRVVNNYPHDYTDTLVVNGSGNVFSTFWDTNIQCCEKRLCNVTYFMAKVGALLFKVFNPPSIMGETEVIEGNTLHLLCDGSNSDPQPNLQWISPDGKMVSESGELDIVTTTRNITGIYTCVATLPRSTTTMNTTVDIKIILPIDCPTLNSTDTMMVNMSSTAVGSTATYQCRDGPTDVYTTQCTSTGVWDPHPLSTLDCETGVKDNGARMSVPVEVIVPVTVAVVCIAGILIVATVIAVVCVLRRRQTNTKKKKQNRALGEHVITFAHYSSCNDNEEGNPDPTSTTFTDHEAALNELYSIPRSVLATAETINVSTVASTEPEQTKEDQSTVVQPGGVVREQENKKTVQNPAYGEVRMTAGQLSGGISVVQTRYEPDTADNPPVTHRRLVQEDDGGIFDIFCEPTHASLDYNAVVTPPPPDTFVCLDQILIQLREVTPHWRKLGEAVGVHRLDEISEYVDSESEAMVEVVDGWLANLHPNKPTWREIADVVDSIGHHDLAHSLRQVYISVDCPHGCGEKGIKRKDLKIHRCSLQPADCPFAHVGCVVKTSQREMDAHCRDNMQDHLLMMARSLQELSDKNKDLVQKNEELTRKNEDLTSKNEALSCKVEDIDKQMLRKYETLGGEIDHLDERFSRRYEDLEQRIGGLQLAHGSNPGDACISCVFNNSLATDAVFNDIEMYPGSVQMEGGVLTVYDTEETFGGAESGSGSTSTAFSLSCSNGIDNVTAAVYVESFEPPVITGETTIVEGDDLLLQCNAPISIISPFLMWLDSAGQVITQTADLVITNFTRDMAGIYTCVATYTITTSFIINATASVMVQISDLPVISGENTITEGGTLNLVCRGANSYADPQPTLQWFSPTGAELSTIGSLEIVNVTRDMMGAFTCVATDPTTSATTNSTVIVIIQSCNFYEILKLYPPVVVVISEGGTLVVVSEGKTLQLTCSIVGNPSPNYVYWTRGGIQLSNSSDHRVTVETYSTSSTTLTIVGVRGSEGGEYTCSADSDVGNGSETTSVTVQARQPILFEAIQVPNGTTGGCPDTTQTRATIYSELRMCTAILCVTNCTSDNYVAKNRVTTVVNVDHRSFWFVHDKDIIMTCILLAVKMMSVFLSKVALVQQTLAQK</sequence>
<feature type="domain" description="Ig-like" evidence="13">
    <location>
        <begin position="902"/>
        <end position="980"/>
    </location>
</feature>
<dbReference type="SMART" id="SM00409">
    <property type="entry name" value="IG"/>
    <property type="match status" value="4"/>
</dbReference>
<dbReference type="GO" id="GO:0005886">
    <property type="term" value="C:plasma membrane"/>
    <property type="evidence" value="ECO:0007669"/>
    <property type="project" value="TreeGrafter"/>
</dbReference>
<dbReference type="GO" id="GO:0098609">
    <property type="term" value="P:cell-cell adhesion"/>
    <property type="evidence" value="ECO:0007669"/>
    <property type="project" value="TreeGrafter"/>
</dbReference>
<keyword evidence="10" id="KW-0175">Coiled coil</keyword>
<evidence type="ECO:0000256" key="10">
    <source>
        <dbReference type="SAM" id="Coils"/>
    </source>
</evidence>
<dbReference type="GO" id="GO:0005911">
    <property type="term" value="C:cell-cell junction"/>
    <property type="evidence" value="ECO:0007669"/>
    <property type="project" value="TreeGrafter"/>
</dbReference>
<dbReference type="InterPro" id="IPR013783">
    <property type="entry name" value="Ig-like_fold"/>
</dbReference>
<dbReference type="CDD" id="cd00033">
    <property type="entry name" value="CCP"/>
    <property type="match status" value="1"/>
</dbReference>
<evidence type="ECO:0000256" key="6">
    <source>
        <dbReference type="ARBA" id="ARBA00023157"/>
    </source>
</evidence>
<evidence type="ECO:0000259" key="13">
    <source>
        <dbReference type="PROSITE" id="PS50835"/>
    </source>
</evidence>
<dbReference type="PANTHER" id="PTHR11640:SF31">
    <property type="entry name" value="IRREGULAR CHIASM C-ROUGHEST PROTEIN-RELATED"/>
    <property type="match status" value="1"/>
</dbReference>
<keyword evidence="4" id="KW-0862">Zinc</keyword>
<dbReference type="SUPFAM" id="SSF48726">
    <property type="entry name" value="Immunoglobulin"/>
    <property type="match status" value="4"/>
</dbReference>
<dbReference type="InterPro" id="IPR013083">
    <property type="entry name" value="Znf_RING/FYVE/PHD"/>
</dbReference>
<accession>A0AA35RTC5</accession>
<dbReference type="InterPro" id="IPR003598">
    <property type="entry name" value="Ig_sub2"/>
</dbReference>
<feature type="domain" description="Ig-like" evidence="13">
    <location>
        <begin position="815"/>
        <end position="893"/>
    </location>
</feature>
<feature type="signal peptide" evidence="12">
    <location>
        <begin position="1"/>
        <end position="18"/>
    </location>
</feature>
<comment type="subcellular location">
    <subcellularLocation>
        <location evidence="1">Membrane</location>
        <topology evidence="1">Single-pass type I membrane protein</topology>
    </subcellularLocation>
</comment>
<keyword evidence="16" id="KW-1185">Reference proteome</keyword>
<dbReference type="InterPro" id="IPR003599">
    <property type="entry name" value="Ig_sub"/>
</dbReference>
<dbReference type="InterPro" id="IPR051275">
    <property type="entry name" value="Cell_adhesion_signaling"/>
</dbReference>
<protein>
    <submittedName>
        <fullName evidence="15">Peroxidasin</fullName>
    </submittedName>
</protein>
<dbReference type="Pfam" id="PF07679">
    <property type="entry name" value="I-set"/>
    <property type="match status" value="1"/>
</dbReference>
<evidence type="ECO:0000256" key="11">
    <source>
        <dbReference type="SAM" id="Phobius"/>
    </source>
</evidence>
<keyword evidence="9" id="KW-0768">Sushi</keyword>
<evidence type="ECO:0000256" key="3">
    <source>
        <dbReference type="ARBA" id="ARBA00022771"/>
    </source>
</evidence>
<dbReference type="AlphaFoldDB" id="A0AA35RTC5"/>
<evidence type="ECO:0000259" key="14">
    <source>
        <dbReference type="PROSITE" id="PS50923"/>
    </source>
</evidence>
<dbReference type="Proteomes" id="UP001174909">
    <property type="component" value="Unassembled WGS sequence"/>
</dbReference>
<feature type="coiled-coil region" evidence="10">
    <location>
        <begin position="648"/>
        <end position="693"/>
    </location>
</feature>
<organism evidence="15 16">
    <name type="scientific">Geodia barretti</name>
    <name type="common">Barrett's horny sponge</name>
    <dbReference type="NCBI Taxonomy" id="519541"/>
    <lineage>
        <taxon>Eukaryota</taxon>
        <taxon>Metazoa</taxon>
        <taxon>Porifera</taxon>
        <taxon>Demospongiae</taxon>
        <taxon>Heteroscleromorpha</taxon>
        <taxon>Tetractinellida</taxon>
        <taxon>Astrophorina</taxon>
        <taxon>Geodiidae</taxon>
        <taxon>Geodia</taxon>
    </lineage>
</organism>
<dbReference type="InterPro" id="IPR007110">
    <property type="entry name" value="Ig-like_dom"/>
</dbReference>
<reference evidence="15" key="1">
    <citation type="submission" date="2023-03" db="EMBL/GenBank/DDBJ databases">
        <authorList>
            <person name="Steffen K."/>
            <person name="Cardenas P."/>
        </authorList>
    </citation>
    <scope>NUCLEOTIDE SEQUENCE</scope>
</reference>
<feature type="transmembrane region" description="Helical" evidence="11">
    <location>
        <begin position="296"/>
        <end position="323"/>
    </location>
</feature>
<keyword evidence="8" id="KW-0393">Immunoglobulin domain</keyword>
<proteinExistence type="predicted"/>
<keyword evidence="3" id="KW-0863">Zinc-finger</keyword>
<dbReference type="Gene3D" id="3.30.40.10">
    <property type="entry name" value="Zinc/RING finger domain, C3HC4 (zinc finger)"/>
    <property type="match status" value="1"/>
</dbReference>
<comment type="caution">
    <text evidence="9">Lacks conserved residue(s) required for the propagation of feature annotation.</text>
</comment>
<dbReference type="InterPro" id="IPR013098">
    <property type="entry name" value="Ig_I-set"/>
</dbReference>
<dbReference type="PROSITE" id="PS50923">
    <property type="entry name" value="SUSHI"/>
    <property type="match status" value="1"/>
</dbReference>
<dbReference type="Pfam" id="PF02176">
    <property type="entry name" value="zf-TRAF"/>
    <property type="match status" value="1"/>
</dbReference>
<dbReference type="GO" id="GO:0008270">
    <property type="term" value="F:zinc ion binding"/>
    <property type="evidence" value="ECO:0007669"/>
    <property type="project" value="UniProtKB-KW"/>
</dbReference>
<feature type="transmembrane region" description="Helical" evidence="11">
    <location>
        <begin position="1170"/>
        <end position="1191"/>
    </location>
</feature>
<dbReference type="Pfam" id="PF00047">
    <property type="entry name" value="ig"/>
    <property type="match status" value="1"/>
</dbReference>
<feature type="domain" description="Sushi" evidence="14">
    <location>
        <begin position="223"/>
        <end position="281"/>
    </location>
</feature>
<gene>
    <name evidence="15" type="ORF">GBAR_LOCUS10328</name>
</gene>
<evidence type="ECO:0000256" key="4">
    <source>
        <dbReference type="ARBA" id="ARBA00022833"/>
    </source>
</evidence>
<dbReference type="Gene3D" id="2.60.40.10">
    <property type="entry name" value="Immunoglobulins"/>
    <property type="match status" value="4"/>
</dbReference>
<dbReference type="InterPro" id="IPR036179">
    <property type="entry name" value="Ig-like_dom_sf"/>
</dbReference>
<evidence type="ECO:0000256" key="1">
    <source>
        <dbReference type="ARBA" id="ARBA00004479"/>
    </source>
</evidence>
<keyword evidence="5 11" id="KW-0472">Membrane</keyword>
<dbReference type="InterPro" id="IPR001293">
    <property type="entry name" value="Znf_TRAF"/>
</dbReference>
<evidence type="ECO:0000256" key="7">
    <source>
        <dbReference type="ARBA" id="ARBA00023180"/>
    </source>
</evidence>
<keyword evidence="12" id="KW-0732">Signal</keyword>
<comment type="caution">
    <text evidence="15">The sequence shown here is derived from an EMBL/GenBank/DDBJ whole genome shotgun (WGS) entry which is preliminary data.</text>
</comment>